<dbReference type="InterPro" id="IPR025639">
    <property type="entry name" value="DruA"/>
</dbReference>
<sequence>MWWVRDPWFTGLRVAPIGAGDASRFDAELDEHHWLGHRMVGETMRYVAVDAAGEWVALVGFASPALSCGPRDRFIGWNHEIQMRRLRFVVSNQRFCVLPYGRRQNAASAVMSRALKRLSADWVQAWGHPVLLVESFVDPSRHIGTCYGASSFLRLGETAGYGRRSGRYVAHGQIKHVYVRALHPRSLEVLAGPFDHPLLFPDQRSSMTQIDFNTADLSSLIERLETITDPRDRRGVRHDFASTLVIIACATLAGHKSLVALSEWCQSASQEVLVRLGARISPSSGQRIPPSYATIRRAGMAVDAEEFDLIVNTWAAEQADRRS</sequence>
<evidence type="ECO:0000259" key="1">
    <source>
        <dbReference type="Pfam" id="PF13808"/>
    </source>
</evidence>
<reference evidence="2" key="2">
    <citation type="journal article" date="2014" name="ISME J.">
        <title>Microbial stratification in low pH oxic and suboxic macroscopic growths along an acid mine drainage.</title>
        <authorList>
            <person name="Mendez-Garcia C."/>
            <person name="Mesa V."/>
            <person name="Sprenger R.R."/>
            <person name="Richter M."/>
            <person name="Diez M.S."/>
            <person name="Solano J."/>
            <person name="Bargiela R."/>
            <person name="Golyshina O.V."/>
            <person name="Manteca A."/>
            <person name="Ramos J.L."/>
            <person name="Gallego J.R."/>
            <person name="Llorente I."/>
            <person name="Martins Dos Santos V.A."/>
            <person name="Jensen O.N."/>
            <person name="Pelaez A.I."/>
            <person name="Sanchez J."/>
            <person name="Ferrer M."/>
        </authorList>
    </citation>
    <scope>NUCLEOTIDE SEQUENCE</scope>
</reference>
<protein>
    <recommendedName>
        <fullName evidence="1">H repeat-associated protein N-terminal domain-containing protein</fullName>
    </recommendedName>
</protein>
<gene>
    <name evidence="2" type="ORF">B2A_08058</name>
</gene>
<organism evidence="2">
    <name type="scientific">mine drainage metagenome</name>
    <dbReference type="NCBI Taxonomy" id="410659"/>
    <lineage>
        <taxon>unclassified sequences</taxon>
        <taxon>metagenomes</taxon>
        <taxon>ecological metagenomes</taxon>
    </lineage>
</organism>
<dbReference type="InterPro" id="IPR032806">
    <property type="entry name" value="YbfD_N"/>
</dbReference>
<comment type="caution">
    <text evidence="2">The sequence shown here is derived from an EMBL/GenBank/DDBJ whole genome shotgun (WGS) entry which is preliminary data.</text>
</comment>
<dbReference type="EMBL" id="AUZZ01005799">
    <property type="protein sequence ID" value="EQD48231.1"/>
    <property type="molecule type" value="Genomic_DNA"/>
</dbReference>
<reference evidence="2" key="1">
    <citation type="submission" date="2013-08" db="EMBL/GenBank/DDBJ databases">
        <authorList>
            <person name="Mendez C."/>
            <person name="Richter M."/>
            <person name="Ferrer M."/>
            <person name="Sanchez J."/>
        </authorList>
    </citation>
    <scope>NUCLEOTIDE SEQUENCE</scope>
</reference>
<name>T0ZIS0_9ZZZZ</name>
<feature type="non-terminal residue" evidence="2">
    <location>
        <position position="323"/>
    </location>
</feature>
<dbReference type="AlphaFoldDB" id="T0ZIS0"/>
<dbReference type="Pfam" id="PF13808">
    <property type="entry name" value="DDE_Tnp_1_assoc"/>
    <property type="match status" value="1"/>
</dbReference>
<proteinExistence type="predicted"/>
<dbReference type="Pfam" id="PF14236">
    <property type="entry name" value="DruA"/>
    <property type="match status" value="1"/>
</dbReference>
<accession>T0ZIS0</accession>
<evidence type="ECO:0000313" key="2">
    <source>
        <dbReference type="EMBL" id="EQD48231.1"/>
    </source>
</evidence>
<feature type="domain" description="H repeat-associated protein N-terminal" evidence="1">
    <location>
        <begin position="222"/>
        <end position="315"/>
    </location>
</feature>